<organism evidence="2 3">
    <name type="scientific">Trichomalopsis sarcophagae</name>
    <dbReference type="NCBI Taxonomy" id="543379"/>
    <lineage>
        <taxon>Eukaryota</taxon>
        <taxon>Metazoa</taxon>
        <taxon>Ecdysozoa</taxon>
        <taxon>Arthropoda</taxon>
        <taxon>Hexapoda</taxon>
        <taxon>Insecta</taxon>
        <taxon>Pterygota</taxon>
        <taxon>Neoptera</taxon>
        <taxon>Endopterygota</taxon>
        <taxon>Hymenoptera</taxon>
        <taxon>Apocrita</taxon>
        <taxon>Proctotrupomorpha</taxon>
        <taxon>Chalcidoidea</taxon>
        <taxon>Pteromalidae</taxon>
        <taxon>Pteromalinae</taxon>
        <taxon>Trichomalopsis</taxon>
    </lineage>
</organism>
<reference evidence="2 3" key="1">
    <citation type="journal article" date="2017" name="Curr. Biol.">
        <title>The Evolution of Venom by Co-option of Single-Copy Genes.</title>
        <authorList>
            <person name="Martinson E.O."/>
            <person name="Mrinalini"/>
            <person name="Kelkar Y.D."/>
            <person name="Chang C.H."/>
            <person name="Werren J.H."/>
        </authorList>
    </citation>
    <scope>NUCLEOTIDE SEQUENCE [LARGE SCALE GENOMIC DNA]</scope>
    <source>
        <strain evidence="2 3">Alberta</strain>
        <tissue evidence="2">Whole body</tissue>
    </source>
</reference>
<dbReference type="EMBL" id="NNAY01001398">
    <property type="protein sequence ID" value="OXU24115.1"/>
    <property type="molecule type" value="Genomic_DNA"/>
</dbReference>
<protein>
    <submittedName>
        <fullName evidence="2">Uncharacterized protein</fullName>
    </submittedName>
</protein>
<feature type="compositionally biased region" description="Low complexity" evidence="1">
    <location>
        <begin position="1"/>
        <end position="14"/>
    </location>
</feature>
<sequence length="67" mass="7957">MTPFTRRQATTRQATDYDERKNELHGARGRTHGLEQHLRDHFILGPMNSYQTPKKYLFHNAQNKFKA</sequence>
<gene>
    <name evidence="2" type="ORF">TSAR_010129</name>
</gene>
<evidence type="ECO:0000256" key="1">
    <source>
        <dbReference type="SAM" id="MobiDB-lite"/>
    </source>
</evidence>
<name>A0A232F0F9_9HYME</name>
<feature type="compositionally biased region" description="Basic and acidic residues" evidence="1">
    <location>
        <begin position="15"/>
        <end position="33"/>
    </location>
</feature>
<evidence type="ECO:0000313" key="3">
    <source>
        <dbReference type="Proteomes" id="UP000215335"/>
    </source>
</evidence>
<dbReference type="Proteomes" id="UP000215335">
    <property type="component" value="Unassembled WGS sequence"/>
</dbReference>
<comment type="caution">
    <text evidence="2">The sequence shown here is derived from an EMBL/GenBank/DDBJ whole genome shotgun (WGS) entry which is preliminary data.</text>
</comment>
<keyword evidence="3" id="KW-1185">Reference proteome</keyword>
<dbReference type="AlphaFoldDB" id="A0A232F0F9"/>
<feature type="region of interest" description="Disordered" evidence="1">
    <location>
        <begin position="1"/>
        <end position="33"/>
    </location>
</feature>
<proteinExistence type="predicted"/>
<evidence type="ECO:0000313" key="2">
    <source>
        <dbReference type="EMBL" id="OXU24115.1"/>
    </source>
</evidence>
<accession>A0A232F0F9</accession>